<sequence length="341" mass="39366">MAGASSQGRQRRLSEIFSIDLTSKNIYNDMETDYSDLSEYNGKCNDIVVPDNKKDKVKTICKKFLRYLEKSELWNIPNTKYDVCMLLNYWVYDKLTNIFVDKEKTNIAFGNFQTLFRKNIENPRSKSRNKNCTHKFDILNKEDWDKRKELYDYYIDYDTNKSTIYLYEGKCKENYEYIEGKKQLYEYFESLCKSKENECPDFYEECKNYNPHLVLRNFPCHVQIEAAKNRLSTQDTSDQGLVDGPRPYGSNLSGHSAHSSEVGMAQENSDIGTKVGKSVLGIAPIALTASALYRFTPLGQWIHKLGGSNHNITDNGFGDEVQESGNLLFDGGENYISYQPM</sequence>
<protein>
    <submittedName>
        <fullName evidence="2">Plasmodium vivax Vir protein, putative</fullName>
    </submittedName>
</protein>
<dbReference type="VEuPathDB" id="PlasmoDB:PocGH01_00103000"/>
<dbReference type="Proteomes" id="UP000243200">
    <property type="component" value="Unassembled WGS sequence"/>
</dbReference>
<dbReference type="VEuPathDB" id="PlasmoDB:POWCR01_000156500"/>
<evidence type="ECO:0000256" key="1">
    <source>
        <dbReference type="SAM" id="MobiDB-lite"/>
    </source>
</evidence>
<organism evidence="2 3">
    <name type="scientific">Plasmodium ovale</name>
    <name type="common">malaria parasite P. ovale</name>
    <dbReference type="NCBI Taxonomy" id="36330"/>
    <lineage>
        <taxon>Eukaryota</taxon>
        <taxon>Sar</taxon>
        <taxon>Alveolata</taxon>
        <taxon>Apicomplexa</taxon>
        <taxon>Aconoidasida</taxon>
        <taxon>Haemosporida</taxon>
        <taxon>Plasmodiidae</taxon>
        <taxon>Plasmodium</taxon>
        <taxon>Plasmodium (Plasmodium)</taxon>
    </lineage>
</organism>
<evidence type="ECO:0000313" key="2">
    <source>
        <dbReference type="EMBL" id="SBT73821.1"/>
    </source>
</evidence>
<dbReference type="Pfam" id="PF05795">
    <property type="entry name" value="Plasmodium_Vir"/>
    <property type="match status" value="2"/>
</dbReference>
<name>A0A1C3KJ18_PLAOA</name>
<evidence type="ECO:0000313" key="3">
    <source>
        <dbReference type="Proteomes" id="UP000243200"/>
    </source>
</evidence>
<accession>A0A1C3KJ18</accession>
<feature type="region of interest" description="Disordered" evidence="1">
    <location>
        <begin position="231"/>
        <end position="268"/>
    </location>
</feature>
<dbReference type="OrthoDB" id="7250310at2759"/>
<dbReference type="AlphaFoldDB" id="A0A1C3KJ18"/>
<reference evidence="2 3" key="1">
    <citation type="submission" date="2016-06" db="EMBL/GenBank/DDBJ databases">
        <authorList>
            <consortium name="Pathogen Informatics"/>
        </authorList>
    </citation>
    <scope>NUCLEOTIDE SEQUENCE [LARGE SCALE GENOMIC DNA]</scope>
</reference>
<dbReference type="EMBL" id="FLRJ01000513">
    <property type="protein sequence ID" value="SBT73821.1"/>
    <property type="molecule type" value="Genomic_DNA"/>
</dbReference>
<proteinExistence type="predicted"/>
<feature type="compositionally biased region" description="Polar residues" evidence="1">
    <location>
        <begin position="250"/>
        <end position="259"/>
    </location>
</feature>
<dbReference type="InterPro" id="IPR008780">
    <property type="entry name" value="Plasmodium_Vir"/>
</dbReference>
<gene>
    <name evidence="2" type="primary">PowCR01_000156500</name>
    <name evidence="2" type="ORF">POWCR01_000156500</name>
</gene>